<sequence length="169" mass="18183">MASGILEAPRKLEKRDGKKAFASGAGELDTWLKEYAWQNQRANNAVTYVSVLDGEVVGFYAIAAAGVSHESVGADFSKRRPDPIPCVLLARLAVDERAQGRGVGANLFRDAIQRSLAVSEGMGAAALLIHCRDESARSFYLGLVDAFPSPVDDLHLIVPMRAIADQLQS</sequence>
<evidence type="ECO:0000256" key="4">
    <source>
        <dbReference type="ARBA" id="ARBA00023315"/>
    </source>
</evidence>
<dbReference type="CDD" id="cd04301">
    <property type="entry name" value="NAT_SF"/>
    <property type="match status" value="1"/>
</dbReference>
<comment type="catalytic activity">
    <reaction evidence="5">
        <text>glycyl-tRNA(Gly) + acetyl-CoA = N-acetylglycyl-tRNA(Gly) + CoA + H(+)</text>
        <dbReference type="Rhea" id="RHEA:81867"/>
        <dbReference type="Rhea" id="RHEA-COMP:9683"/>
        <dbReference type="Rhea" id="RHEA-COMP:19766"/>
        <dbReference type="ChEBI" id="CHEBI:15378"/>
        <dbReference type="ChEBI" id="CHEBI:57287"/>
        <dbReference type="ChEBI" id="CHEBI:57288"/>
        <dbReference type="ChEBI" id="CHEBI:78522"/>
        <dbReference type="ChEBI" id="CHEBI:232036"/>
    </reaction>
</comment>
<dbReference type="PANTHER" id="PTHR36449">
    <property type="entry name" value="ACETYLTRANSFERASE-RELATED"/>
    <property type="match status" value="1"/>
</dbReference>
<dbReference type="InterPro" id="IPR000182">
    <property type="entry name" value="GNAT_dom"/>
</dbReference>
<evidence type="ECO:0000313" key="7">
    <source>
        <dbReference type="EMBL" id="MFC5298033.1"/>
    </source>
</evidence>
<dbReference type="PROSITE" id="PS51186">
    <property type="entry name" value="GNAT"/>
    <property type="match status" value="1"/>
</dbReference>
<dbReference type="RefSeq" id="WP_343924948.1">
    <property type="nucleotide sequence ID" value="NZ_BAAAIR010000043.1"/>
</dbReference>
<keyword evidence="3 7" id="KW-0808">Transferase</keyword>
<dbReference type="InterPro" id="IPR016181">
    <property type="entry name" value="Acyl_CoA_acyltransferase"/>
</dbReference>
<keyword evidence="8" id="KW-1185">Reference proteome</keyword>
<accession>A0ABW0FH26</accession>
<dbReference type="EC" id="2.3.-.-" evidence="7"/>
<dbReference type="PANTHER" id="PTHR36449:SF1">
    <property type="entry name" value="ACETYLTRANSFERASE"/>
    <property type="match status" value="1"/>
</dbReference>
<evidence type="ECO:0000256" key="2">
    <source>
        <dbReference type="ARBA" id="ARBA00022649"/>
    </source>
</evidence>
<keyword evidence="2" id="KW-1277">Toxin-antitoxin system</keyword>
<evidence type="ECO:0000259" key="6">
    <source>
        <dbReference type="PROSITE" id="PS51186"/>
    </source>
</evidence>
<evidence type="ECO:0000256" key="5">
    <source>
        <dbReference type="ARBA" id="ARBA00049880"/>
    </source>
</evidence>
<keyword evidence="1" id="KW-0678">Repressor</keyword>
<feature type="domain" description="N-acetyltransferase" evidence="6">
    <location>
        <begin position="1"/>
        <end position="161"/>
    </location>
</feature>
<evidence type="ECO:0000313" key="8">
    <source>
        <dbReference type="Proteomes" id="UP001595937"/>
    </source>
</evidence>
<dbReference type="SUPFAM" id="SSF55729">
    <property type="entry name" value="Acyl-CoA N-acyltransferases (Nat)"/>
    <property type="match status" value="1"/>
</dbReference>
<dbReference type="EMBL" id="JBHSLN010000024">
    <property type="protein sequence ID" value="MFC5298033.1"/>
    <property type="molecule type" value="Genomic_DNA"/>
</dbReference>
<evidence type="ECO:0000256" key="1">
    <source>
        <dbReference type="ARBA" id="ARBA00022491"/>
    </source>
</evidence>
<gene>
    <name evidence="7" type="ORF">ACFPK8_10975</name>
</gene>
<organism evidence="7 8">
    <name type="scientific">Brachybacterium tyrofermentans</name>
    <dbReference type="NCBI Taxonomy" id="47848"/>
    <lineage>
        <taxon>Bacteria</taxon>
        <taxon>Bacillati</taxon>
        <taxon>Actinomycetota</taxon>
        <taxon>Actinomycetes</taxon>
        <taxon>Micrococcales</taxon>
        <taxon>Dermabacteraceae</taxon>
        <taxon>Brachybacterium</taxon>
    </lineage>
</organism>
<evidence type="ECO:0000256" key="3">
    <source>
        <dbReference type="ARBA" id="ARBA00022679"/>
    </source>
</evidence>
<protein>
    <submittedName>
        <fullName evidence="7">GNAT family N-acetyltransferase</fullName>
        <ecNumber evidence="7">2.3.-.-</ecNumber>
    </submittedName>
</protein>
<dbReference type="Proteomes" id="UP001595937">
    <property type="component" value="Unassembled WGS sequence"/>
</dbReference>
<dbReference type="Gene3D" id="3.40.630.30">
    <property type="match status" value="1"/>
</dbReference>
<dbReference type="GO" id="GO:0016746">
    <property type="term" value="F:acyltransferase activity"/>
    <property type="evidence" value="ECO:0007669"/>
    <property type="project" value="UniProtKB-KW"/>
</dbReference>
<dbReference type="GeneID" id="303298041"/>
<proteinExistence type="predicted"/>
<keyword evidence="4 7" id="KW-0012">Acyltransferase</keyword>
<dbReference type="Pfam" id="PF00583">
    <property type="entry name" value="Acetyltransf_1"/>
    <property type="match status" value="1"/>
</dbReference>
<reference evidence="8" key="1">
    <citation type="journal article" date="2019" name="Int. J. Syst. Evol. Microbiol.">
        <title>The Global Catalogue of Microorganisms (GCM) 10K type strain sequencing project: providing services to taxonomists for standard genome sequencing and annotation.</title>
        <authorList>
            <consortium name="The Broad Institute Genomics Platform"/>
            <consortium name="The Broad Institute Genome Sequencing Center for Infectious Disease"/>
            <person name="Wu L."/>
            <person name="Ma J."/>
        </authorList>
    </citation>
    <scope>NUCLEOTIDE SEQUENCE [LARGE SCALE GENOMIC DNA]</scope>
    <source>
        <strain evidence="8">CGMCC 1.16455</strain>
    </source>
</reference>
<comment type="caution">
    <text evidence="7">The sequence shown here is derived from an EMBL/GenBank/DDBJ whole genome shotgun (WGS) entry which is preliminary data.</text>
</comment>
<name>A0ABW0FH26_9MICO</name>